<accession>A0ABW7SHG5</accession>
<comment type="caution">
    <text evidence="2">The sequence shown here is derived from an EMBL/GenBank/DDBJ whole genome shotgun (WGS) entry which is preliminary data.</text>
</comment>
<dbReference type="Proteomes" id="UP001611075">
    <property type="component" value="Unassembled WGS sequence"/>
</dbReference>
<reference evidence="2 3" key="1">
    <citation type="submission" date="2024-10" db="EMBL/GenBank/DDBJ databases">
        <title>The Natural Products Discovery Center: Release of the First 8490 Sequenced Strains for Exploring Actinobacteria Biosynthetic Diversity.</title>
        <authorList>
            <person name="Kalkreuter E."/>
            <person name="Kautsar S.A."/>
            <person name="Yang D."/>
            <person name="Bader C.D."/>
            <person name="Teijaro C.N."/>
            <person name="Fluegel L."/>
            <person name="Davis C.M."/>
            <person name="Simpson J.R."/>
            <person name="Lauterbach L."/>
            <person name="Steele A.D."/>
            <person name="Gui C."/>
            <person name="Meng S."/>
            <person name="Li G."/>
            <person name="Viehrig K."/>
            <person name="Ye F."/>
            <person name="Su P."/>
            <person name="Kiefer A.F."/>
            <person name="Nichols A."/>
            <person name="Cepeda A.J."/>
            <person name="Yan W."/>
            <person name="Fan B."/>
            <person name="Jiang Y."/>
            <person name="Adhikari A."/>
            <person name="Zheng C.-J."/>
            <person name="Schuster L."/>
            <person name="Cowan T.M."/>
            <person name="Smanski M.J."/>
            <person name="Chevrette M.G."/>
            <person name="De Carvalho L.P.S."/>
            <person name="Shen B."/>
        </authorList>
    </citation>
    <scope>NUCLEOTIDE SEQUENCE [LARGE SCALE GENOMIC DNA]</scope>
    <source>
        <strain evidence="2 3">NPDC021253</strain>
    </source>
</reference>
<feature type="non-terminal residue" evidence="2">
    <location>
        <position position="1"/>
    </location>
</feature>
<evidence type="ECO:0000313" key="3">
    <source>
        <dbReference type="Proteomes" id="UP001611075"/>
    </source>
</evidence>
<sequence>LGLAEAAWRGEALVASQEAVDLRRELVAGNRDAYLPDLATSLWNVGYVARILGETSDQILDAVAEGVRYFDELAATEPQAFTARRDAAVSTLTDLKNSAVSQHPKLTPPRSPQADEAATDTA</sequence>
<protein>
    <submittedName>
        <fullName evidence="2">Uncharacterized protein</fullName>
    </submittedName>
</protein>
<proteinExistence type="predicted"/>
<evidence type="ECO:0000256" key="1">
    <source>
        <dbReference type="SAM" id="MobiDB-lite"/>
    </source>
</evidence>
<dbReference type="EMBL" id="JBIRPU010000002">
    <property type="protein sequence ID" value="MFI0792001.1"/>
    <property type="molecule type" value="Genomic_DNA"/>
</dbReference>
<keyword evidence="3" id="KW-1185">Reference proteome</keyword>
<organism evidence="2 3">
    <name type="scientific">Micromonospora rubida</name>
    <dbReference type="NCBI Taxonomy" id="2697657"/>
    <lineage>
        <taxon>Bacteria</taxon>
        <taxon>Bacillati</taxon>
        <taxon>Actinomycetota</taxon>
        <taxon>Actinomycetes</taxon>
        <taxon>Micromonosporales</taxon>
        <taxon>Micromonosporaceae</taxon>
        <taxon>Micromonospora</taxon>
    </lineage>
</organism>
<name>A0ABW7SHG5_9ACTN</name>
<gene>
    <name evidence="2" type="ORF">ACH4OY_04755</name>
</gene>
<evidence type="ECO:0000313" key="2">
    <source>
        <dbReference type="EMBL" id="MFI0792001.1"/>
    </source>
</evidence>
<feature type="region of interest" description="Disordered" evidence="1">
    <location>
        <begin position="97"/>
        <end position="122"/>
    </location>
</feature>